<dbReference type="Pfam" id="PF12774">
    <property type="entry name" value="AAA_6"/>
    <property type="match status" value="1"/>
</dbReference>
<dbReference type="Gene3D" id="6.10.140.1060">
    <property type="match status" value="1"/>
</dbReference>
<keyword evidence="12" id="KW-0206">Cytoskeleton</keyword>
<evidence type="ECO:0000256" key="2">
    <source>
        <dbReference type="ARBA" id="ARBA00008887"/>
    </source>
</evidence>
<dbReference type="Gene3D" id="1.10.472.130">
    <property type="match status" value="1"/>
</dbReference>
<dbReference type="Gene3D" id="1.20.58.1120">
    <property type="match status" value="1"/>
</dbReference>
<dbReference type="EMBL" id="CDMZ01001358">
    <property type="protein sequence ID" value="CEM31435.1"/>
    <property type="molecule type" value="Genomic_DNA"/>
</dbReference>
<dbReference type="InterPro" id="IPR013594">
    <property type="entry name" value="Dynein_heavy_tail"/>
</dbReference>
<dbReference type="InterPro" id="IPR013602">
    <property type="entry name" value="Dynein_heavy_linker"/>
</dbReference>
<feature type="coiled-coil region" evidence="17">
    <location>
        <begin position="3108"/>
        <end position="3184"/>
    </location>
</feature>
<dbReference type="FunFam" id="1.20.140.100:FF:000001">
    <property type="entry name" value="dynein heavy chain 17, axonemal"/>
    <property type="match status" value="1"/>
</dbReference>
<dbReference type="InterPro" id="IPR041228">
    <property type="entry name" value="Dynein_C"/>
</dbReference>
<dbReference type="FunFam" id="3.40.50.300:FF:000153">
    <property type="entry name" value="Dynein axonemal heavy chain 1"/>
    <property type="match status" value="1"/>
</dbReference>
<evidence type="ECO:0000256" key="12">
    <source>
        <dbReference type="ARBA" id="ARBA00023212"/>
    </source>
</evidence>
<evidence type="ECO:0000313" key="19">
    <source>
        <dbReference type="EMBL" id="CEM31435.1"/>
    </source>
</evidence>
<dbReference type="GO" id="GO:0005524">
    <property type="term" value="F:ATP binding"/>
    <property type="evidence" value="ECO:0007669"/>
    <property type="project" value="UniProtKB-KW"/>
</dbReference>
<evidence type="ECO:0000256" key="16">
    <source>
        <dbReference type="ARBA" id="ARBA00077719"/>
    </source>
</evidence>
<organism evidence="19">
    <name type="scientific">Chromera velia CCMP2878</name>
    <dbReference type="NCBI Taxonomy" id="1169474"/>
    <lineage>
        <taxon>Eukaryota</taxon>
        <taxon>Sar</taxon>
        <taxon>Alveolata</taxon>
        <taxon>Colpodellida</taxon>
        <taxon>Chromeraceae</taxon>
        <taxon>Chromera</taxon>
    </lineage>
</organism>
<accession>A0A0G4GMS7</accession>
<dbReference type="Gene3D" id="1.10.8.720">
    <property type="entry name" value="Region D6 of dynein motor"/>
    <property type="match status" value="1"/>
</dbReference>
<evidence type="ECO:0000256" key="13">
    <source>
        <dbReference type="ARBA" id="ARBA00023273"/>
    </source>
</evidence>
<dbReference type="GO" id="GO:0036159">
    <property type="term" value="P:inner dynein arm assembly"/>
    <property type="evidence" value="ECO:0007669"/>
    <property type="project" value="UniProtKB-ARBA"/>
</dbReference>
<dbReference type="InterPro" id="IPR035706">
    <property type="entry name" value="AAA_9"/>
</dbReference>
<dbReference type="InterPro" id="IPR041658">
    <property type="entry name" value="AAA_lid_11"/>
</dbReference>
<dbReference type="Gene3D" id="3.20.180.20">
    <property type="entry name" value="Dynein heavy chain, N-terminal domain 2"/>
    <property type="match status" value="1"/>
</dbReference>
<dbReference type="GO" id="GO:0008017">
    <property type="term" value="F:microtubule binding"/>
    <property type="evidence" value="ECO:0007669"/>
    <property type="project" value="UniProtKB-ARBA"/>
</dbReference>
<dbReference type="Gene3D" id="1.10.8.1220">
    <property type="match status" value="1"/>
</dbReference>
<evidence type="ECO:0000256" key="11">
    <source>
        <dbReference type="ARBA" id="ARBA00023175"/>
    </source>
</evidence>
<dbReference type="SMART" id="SM00382">
    <property type="entry name" value="AAA"/>
    <property type="match status" value="2"/>
</dbReference>
<keyword evidence="5" id="KW-0677">Repeat</keyword>
<keyword evidence="6" id="KW-0547">Nucleotide-binding</keyword>
<dbReference type="Gene3D" id="1.20.1270.280">
    <property type="match status" value="1"/>
</dbReference>
<comment type="subcellular location">
    <subcellularLocation>
        <location evidence="1">Cytoplasm</location>
        <location evidence="1">Cytoskeleton</location>
        <location evidence="1">Cilium axoneme</location>
    </subcellularLocation>
</comment>
<dbReference type="FunFam" id="1.20.920.20:FF:000001">
    <property type="entry name" value="dynein heavy chain 2, axonemal"/>
    <property type="match status" value="1"/>
</dbReference>
<dbReference type="GO" id="GO:0036156">
    <property type="term" value="C:inner dynein arm"/>
    <property type="evidence" value="ECO:0007669"/>
    <property type="project" value="UniProtKB-ARBA"/>
</dbReference>
<name>A0A0G4GMS7_9ALVE</name>
<feature type="domain" description="AAA+ ATPase" evidence="18">
    <location>
        <begin position="1879"/>
        <end position="2017"/>
    </location>
</feature>
<dbReference type="InterPro" id="IPR042222">
    <property type="entry name" value="Dynein_2_N"/>
</dbReference>
<dbReference type="FunFam" id="3.40.50.300:FF:000049">
    <property type="entry name" value="Dynein, axonemal, heavy chain 5"/>
    <property type="match status" value="1"/>
</dbReference>
<dbReference type="InterPro" id="IPR026983">
    <property type="entry name" value="DHC"/>
</dbReference>
<dbReference type="Gene3D" id="3.10.490.20">
    <property type="match status" value="1"/>
</dbReference>
<evidence type="ECO:0000256" key="1">
    <source>
        <dbReference type="ARBA" id="ARBA00004430"/>
    </source>
</evidence>
<dbReference type="Gene3D" id="1.20.920.30">
    <property type="match status" value="1"/>
</dbReference>
<dbReference type="VEuPathDB" id="CryptoDB:Cvel_4924"/>
<dbReference type="SUPFAM" id="SSF52540">
    <property type="entry name" value="P-loop containing nucleoside triphosphate hydrolases"/>
    <property type="match status" value="4"/>
</dbReference>
<keyword evidence="13" id="KW-0966">Cell projection</keyword>
<evidence type="ECO:0000256" key="10">
    <source>
        <dbReference type="ARBA" id="ARBA00023069"/>
    </source>
</evidence>
<keyword evidence="11" id="KW-0505">Motor protein</keyword>
<dbReference type="Pfam" id="PF08385">
    <property type="entry name" value="DHC_N1"/>
    <property type="match status" value="1"/>
</dbReference>
<dbReference type="FunFam" id="1.20.58.1120:FF:000001">
    <property type="entry name" value="dynein heavy chain 2, axonemal"/>
    <property type="match status" value="1"/>
</dbReference>
<dbReference type="PhylomeDB" id="A0A0G4GMS7"/>
<evidence type="ECO:0000256" key="15">
    <source>
        <dbReference type="ARBA" id="ARBA00063032"/>
    </source>
</evidence>
<evidence type="ECO:0000256" key="3">
    <source>
        <dbReference type="ARBA" id="ARBA00022490"/>
    </source>
</evidence>
<protein>
    <recommendedName>
        <fullName evidence="16">Dynein-1, subspecies f</fullName>
    </recommendedName>
</protein>
<dbReference type="InterPro" id="IPR043160">
    <property type="entry name" value="Dynein_C_barrel"/>
</dbReference>
<proteinExistence type="inferred from homology"/>
<dbReference type="FunFam" id="3.20.180.20:FF:000001">
    <property type="entry name" value="Dynein axonemal heavy chain 5"/>
    <property type="match status" value="1"/>
</dbReference>
<dbReference type="Pfam" id="PF12775">
    <property type="entry name" value="AAA_7"/>
    <property type="match status" value="1"/>
</dbReference>
<dbReference type="GO" id="GO:0045505">
    <property type="term" value="F:dynein intermediate chain binding"/>
    <property type="evidence" value="ECO:0007669"/>
    <property type="project" value="InterPro"/>
</dbReference>
<keyword evidence="8" id="KW-0243">Dynein</keyword>
<dbReference type="GO" id="GO:0051959">
    <property type="term" value="F:dynein light intermediate chain binding"/>
    <property type="evidence" value="ECO:0007669"/>
    <property type="project" value="InterPro"/>
</dbReference>
<dbReference type="Pfam" id="PF18198">
    <property type="entry name" value="AAA_lid_11"/>
    <property type="match status" value="1"/>
</dbReference>
<feature type="domain" description="AAA+ ATPase" evidence="18">
    <location>
        <begin position="2496"/>
        <end position="2643"/>
    </location>
</feature>
<dbReference type="InterPro" id="IPR043157">
    <property type="entry name" value="Dynein_AAA1S"/>
</dbReference>
<dbReference type="Pfam" id="PF03028">
    <property type="entry name" value="Dynein_heavy"/>
    <property type="match status" value="1"/>
</dbReference>
<dbReference type="Pfam" id="PF12777">
    <property type="entry name" value="MT"/>
    <property type="match status" value="1"/>
</dbReference>
<comment type="subunit">
    <text evidence="15">The I1 inner arm complex (also known as the f dynein complex) is a two-headed isoform composed of two heavy chains (1-alpha and 1-beta), three intermediate chains and three light chains. I1 occupies a specific position proximal to the first radial spoke and repeats every 96 nm along the length of the axoneme.</text>
</comment>
<dbReference type="FunFam" id="1.10.287.2620:FF:000002">
    <property type="entry name" value="Dynein heavy chain 2, axonemal"/>
    <property type="match status" value="1"/>
</dbReference>
<evidence type="ECO:0000256" key="17">
    <source>
        <dbReference type="SAM" id="Coils"/>
    </source>
</evidence>
<dbReference type="FunFam" id="3.10.490.20:FF:000009">
    <property type="entry name" value="Dynein heavy chain 4"/>
    <property type="match status" value="1"/>
</dbReference>
<dbReference type="Gene3D" id="1.10.287.2620">
    <property type="match status" value="1"/>
</dbReference>
<dbReference type="GO" id="GO:0060294">
    <property type="term" value="P:cilium movement involved in cell motility"/>
    <property type="evidence" value="ECO:0007669"/>
    <property type="project" value="UniProtKB-ARBA"/>
</dbReference>
<dbReference type="InterPro" id="IPR004273">
    <property type="entry name" value="Dynein_heavy_D6_P-loop"/>
</dbReference>
<evidence type="ECO:0000256" key="6">
    <source>
        <dbReference type="ARBA" id="ARBA00022741"/>
    </source>
</evidence>
<feature type="coiled-coil region" evidence="17">
    <location>
        <begin position="3317"/>
        <end position="3372"/>
    </location>
</feature>
<dbReference type="Pfam" id="PF18199">
    <property type="entry name" value="Dynein_C"/>
    <property type="match status" value="1"/>
</dbReference>
<dbReference type="InterPro" id="IPR041466">
    <property type="entry name" value="Dynein_AAA5_ext"/>
</dbReference>
<dbReference type="Gene3D" id="1.20.140.100">
    <property type="entry name" value="Dynein heavy chain, N-terminal domain 2"/>
    <property type="match status" value="1"/>
</dbReference>
<dbReference type="InterPro" id="IPR035699">
    <property type="entry name" value="AAA_6"/>
</dbReference>
<dbReference type="Pfam" id="PF17852">
    <property type="entry name" value="Dynein_AAA_lid"/>
    <property type="match status" value="1"/>
</dbReference>
<dbReference type="Gene3D" id="3.40.50.300">
    <property type="entry name" value="P-loop containing nucleotide triphosphate hydrolases"/>
    <property type="match status" value="5"/>
</dbReference>
<evidence type="ECO:0000256" key="4">
    <source>
        <dbReference type="ARBA" id="ARBA00022701"/>
    </source>
</evidence>
<dbReference type="InterPro" id="IPR042219">
    <property type="entry name" value="AAA_lid_11_sf"/>
</dbReference>
<dbReference type="Pfam" id="PF12780">
    <property type="entry name" value="AAA_8"/>
    <property type="match status" value="1"/>
</dbReference>
<keyword evidence="3" id="KW-0963">Cytoplasm</keyword>
<dbReference type="PANTHER" id="PTHR22878:SF69">
    <property type="entry name" value="DYNEIN HEAVY CHAIN"/>
    <property type="match status" value="1"/>
</dbReference>
<dbReference type="Gene3D" id="1.10.8.710">
    <property type="match status" value="1"/>
</dbReference>
<keyword evidence="10" id="KW-0969">Cilium</keyword>
<dbReference type="Gene3D" id="1.20.920.20">
    <property type="match status" value="1"/>
</dbReference>
<dbReference type="PANTHER" id="PTHR22878">
    <property type="entry name" value="DYNEIN HEAVY CHAIN 6, AXONEMAL-LIKE-RELATED"/>
    <property type="match status" value="1"/>
</dbReference>
<comment type="function">
    <text evidence="14">Force generating protein of eukaryotic cilia and flagella. Produces force towards the minus ends of microtubules. Dynein has ATPase activity; the force-producing power stroke is thought to occur on release of ADP. Required for assembly of the I1 inner arm complex and its targeting to the appropriate axoneme location. Also required for phototaxis.</text>
</comment>
<dbReference type="Pfam" id="PF12781">
    <property type="entry name" value="AAA_9"/>
    <property type="match status" value="1"/>
</dbReference>
<evidence type="ECO:0000256" key="9">
    <source>
        <dbReference type="ARBA" id="ARBA00023054"/>
    </source>
</evidence>
<evidence type="ECO:0000259" key="18">
    <source>
        <dbReference type="SMART" id="SM00382"/>
    </source>
</evidence>
<dbReference type="FunFam" id="1.20.920.30:FF:000002">
    <property type="entry name" value="Dynein axonemal heavy chain 3"/>
    <property type="match status" value="1"/>
</dbReference>
<dbReference type="FunFam" id="1.10.8.710:FF:000007">
    <property type="entry name" value="Putative dynein heavy chain"/>
    <property type="match status" value="1"/>
</dbReference>
<sequence>MADEEKKKEVDPRASFILSRVSSLFGFKKGNFEKFRTTTLQDENTARAVGNFLDDSDTNFVFFYAGSGESASAPSRDLPTPDKLKKKAVLVTKTRPETTIEKDNMTDQMFFMEWTRNVTDILDVLCHSVYLSTLSNPLNQRGWSDLISTDLMDKFHVFLANLHVTVGLMKGRTQLPLPPSENPEKSSSKERLHVLESAVITWTKQIRHVLKKDPEAALKAGLDPDPTVELEFWKHKATNLNSIHEQLQTSGVTAVLKFLEVNKSTYVHPFAKLQAEVAEAREEANDNVKFLTPLLPFVQRLTEDTAEFAELPELFEPIFNMLLLVWRHSQYYNTPARLVVIVREFCNTIIDQARRFITGSQVFEAIINEEAHEAVDKLEKVLSVCTAFKDMYFKYKEYADAKGKGWKIQTAALFCRLDAFRDRARDILEFVKTVVQFTKLEKIEIGGTRGKTLTNSIATISSDFKETVTKFQEVDYDILDVAEKRLDERYFQFRCSTKELERRLASVLTAAFDDSNTVQGRLKLFESFEGLLERPIIQDELEKKHIVLLGQYKEDLRQCQRIYNQNRGLVDQDADLSPVFANLPPVAGALYWIRSLIQRVDEPMQRLDSFSKGVLEKPEELAEVRKVYRAIMTLFRGYEAEKLSAWRAEDVDSTKEKLKQRLLRRQEDTGLLKVNFDPALKRLLREVKYFKLLGVQVPEAAEEIYSKVDIYRKQTAALDLIMNKYNGVLTELLPVEEPLLDSRIVLMDQQLSPGLAELKWRSMNIDEFLASTHSVVTDVAQVVDTLKDNLRKLSDQLAKWCEEPMLERKPKPMPVEDFEMIHRASVQQRQHQMLEDGKELHKLVRDSADTLKVSKASPPWKSYQDFVSNIAVEGLVTSVTVSLSYLLNVFETAVQGQNQSEAQGKANAKGDTQPLFDVNIVLEEKDVVFEPPFEHREDNRGLRDTVSGWVQDFFSVGTVMGRLDSGTGDYLQELKDHFGLQSLCAQLSGLLDLTEAKMEEYRLSFMQYSFLWLEDLDEAFELFLVENPKELVDNFQPNEENNMSFEQIMKTVNVDVGQQIPSLSDFDDKISNFFNMQKEIADKKTPVDIHWLKVNAQKLKTQLGALAKKWAEKFISFLHDFCAARIDALDNFIKNLAQGFASKDPTQDTENKKLLYEVMTHIRDVRIAGDAVKAMIDPLRNQVGLLKKHNTQVAEEKIAALDSAQQRWDEVTHKAFEVKETILPLQNMEMLNIRKTLDQFQTDVEEFRQKFEHDAPFNHEYEFEAAYAKLDEFYRETMRMHEQASEYKNLETLFDMTESKYRPITQTLADLQLLKDIWDAITLVKYTFNDWKATLWDKINTDDLLSRVKDMAQQVKNLPKELKGWKLFQWLTDEVKNMSIVLPLINDLHSDSMRDRHWKQLMAVTGKTFTKGPEFCLEDLLNLKLHQHADEVGEIVDQAAKEARNEKKLGEIRKAWTSLTLGFDQAREDLYLLQPLDDIVEVLDQHSMDLMGLVGQGKFVEFIKGSVDEWQGKLRTVDSVLTVWMKVQRNWQRLEPIFMLSEDIRSQLPEDSKRFETLDAQFKELMMDASQSPLAVDACCVEGREELLKGIFGMIELCEKSLNDYLEQKKKAFPRFYFVSNQALLDILSNGNNPKKVAEYLGDCFDGIQTLDFDFEKSKEGRSGKGLFSKEMEVVPFYEEYVADGAVEHYLSRLEAHMRSTLRQQLEIAKGTADNWEVDNPREEWLRDYCAQVALVASQIVWTDEVSRAFEELEQGAENAMKDYKRVCDDRIEKLILQVQKPLDKNLRVKIITLITIDVHARDVVEGFVQKKLADSSAFQWQSQLRFYWSKEKRTCIIRICDWITEYAYEYVGNCGRLVITPLTDRCYITLTQALNLVLGGAPAGPAGTGKTETTKDLSRAIGLPVVVFNCSDQMTYLTTAQIFMGLAQTGAWGCFDEFNRISIEVLSVVSTQVKSILDAIAGGKEQFLFMDEEISLVPTCGFFITMNPGYAGRTELPENLKALFRSCAMIVPDIMFICENMLMAEGFLKARDLADKFVTLYGLSKELLSKAMHYDWGLRAVKAVLRQAGGLKRADPDIDEQIILMRALRDFNIPKITTDDKPIFLRLIEDLFPGIEAPTKTNQDLAKVVKDQAKEDKLQQEDAFILKVVQLKEILEVRHCCFVLGPPGCGKTVVWKTLCKVNKKLGEDAVFEALNPKGISSSELYGYVTKTKEWKDGVIAVTMRDMCKEQNGYKPSHKHKWIILDGDIDAEWIESMNTVMDDNKVLTLVSNERIPFTATMRMLLEIENMNNASPATVSRGGVLFINETDIGWKPYVESWRETLPDQLAQSQFYIFFAHYFEQSIEYLRKSLQFSAPMWDISFVVTICCLIDAQLHNNTKENMEALKNATPDEAKVIYEAYFVFAMMWSIGCCVSDDKINNYRGAFTGWLRSTVKTFKFPEGGLVHDYRWCKDSWVPWADLVAPYEPLQEQMFANIIVSTLETTRMNWILDLHRQRSKPALFVGSAGTGKTTIIKDYFRGLPEEVMSANLNLNSYTDSLTFQRILESYIEKRTGKTFGPPGNKKLIYFVDDINMPFVDKYGTQAALALLRQIMDYGIVFDRDHLEEKKDIVDILFFACLNPKAGSFTINNQLQRHFTVFSTFTPNNESIANIFTKILGKHLAPFDKQVVALQDRIIQATVEVFTSILNNPTFLPSAKKFHYNFNLRDMSAVFQGLLNSNAAHYKAQNAGTTKFLRLWIHENSRVFRDRLVADFDMQQFDDIVDKVAKKVFPEEKPEQLFEEGNIYTSFVSAHGGNDKMYLPIKDMPDLRRVLQEKLTEYNETFAEMNLVLFDEAIQHVTRICRIIDQPAGNALLVGVGGSGKQSLSRLAIFILGFDVITILVNQSYDSSALKLDLQEMYTKSAVKPGTPHAFLMTDQQIVDEKFLVFLNDFLSSGLIPDLFTREEYDGLIGGVRNVAKASGVPDSRDAMFNFLIDRVRRNLHLVLCHSPVGNALRVRARKFPALISCTVMDQFHPWPRAALNDVAQRFLQDVSVPEDAVREMIAANMAEVHLSIDGANQRFLEQARRYNYTTPKSFLELIAFYKKLLAEKRSKVEMSIERLEKGLFTLQDTKVKVEGLQEDLKEKMVKVEEKKAAADVLIEQVTKAAGEAAIEEDAANQEAEKTNALAENAAKIQKEADEELAEAMPAMERAKDAVNCLTKPAIQELKSLGKPPPDCVEVTKAVMMMRGEKKNLDWKAAQKMMNNPGQFLEQVAAFDAENMDDETVDRIQPIISQPFFNYETMKSKSIAAAYLCNWVLNIVTYNRIYKKVKPLMDRLAEASEEKSTAEAALAIVMAKLKEVQDKVAALQAKMQEAEDEKNRVEAEANACLDMLKLAERLVNGLADENTRWSASVEGLKTSNVTLLGDCLLAAAFVSYIGAFSASFRIQLWQETWLPDIQEKQVPFTAGVDPLNVLANDADIAIWKNEGLPADRISIENASVVTSCSRWPLLIDPQLQGIKWIKSRFGDNLTVVQLTQDKWLSRVNFAIQMGGTLLLEAVPEEIDAVLDPLLSRAIVKQGKSRMFIKLGGEEVDYDAKFQLVLQTKLSNPHYRPEIAAQCTLINFIVTPDGLEEQILALIVNEEKPDLEKSKQELVRKQNEFKVTLAKLEDDLLKQLSEADPATILSNIPLIEGLENTKKTALEIQEQVKASLITEQEINASRENYRPVAAEGSMLYFLLIQLWMIQPMYQYSLDSFNTFLYKAMYKAEANDDVALRCQALLTSIRMTIFQWVTRGLFERHKLIFTALVTFRLLQRGQLAESYMPDQFQFLLRGPMRTDVEKPETLDWLPNTAWFAVQKLIELEGFDTFATNMEKDAPNRFKDWFNELAPEEVKLPLDWKKLESMPFQKLLVLRCLRPDRMTTAVAEFIRNTLPDGPAYMDCDARLSFIEILTSAFEDSTNTTPIFFILSPGADPVKEVESLGKPRGISMNTNLWAVSMGQGQDVVAMAKLETAHKEGHWVMLQNIHLMPRWLIDLEKKLENFAAEGSHATFRCFLSSDPCNYIPVGILEKSIKLTNEPPQGLRANLGRAFAFFNKEDFEDRDSKVKSILFGLCFFHAIMLERKKFGPKGWNMNYPFSIGDLRDSAKVLINYLEGQASAKVPWDDLRYIFGEIMYGGHIVDARDRLLCKTYLELYMQDELLEETELFPFCDGKGISYRSPAPASHDKYLEHIDGIPPETPLAFGLHPNAEIGFRTEQCGTLFGTLLQLMPSGSSGGEEGGSGQSPFARAEEVCQNILDAVRDKGFQVEEISKGMLDEEKGPYQNVFLQECEYLTVLIVEMQRSLFELELGFKGELTMSDQMEQLIDSLFYDKIPASWAKRAFPSTRPLASWVKNLVDRYEQMAEWTASPTEIPKCVNLSRLFNPQSFLTAIKQITSQLQSLELNKLTIVTDVTKRDAKAIDQAARDGAYVTGLYMEGARWDVSNNMIEESKPKEMFYAMPVINCKAALDNENLTKGVFVCPVYKTTGRGATYVFNAQLRTKVNPAKWILAGVGMILDTGSDL</sequence>
<evidence type="ECO:0000256" key="5">
    <source>
        <dbReference type="ARBA" id="ARBA00022737"/>
    </source>
</evidence>
<dbReference type="InterPro" id="IPR003593">
    <property type="entry name" value="AAA+_ATPase"/>
</dbReference>
<dbReference type="Pfam" id="PF08393">
    <property type="entry name" value="DHC_N2"/>
    <property type="match status" value="1"/>
</dbReference>
<keyword evidence="9 17" id="KW-0175">Coiled coil</keyword>
<evidence type="ECO:0000256" key="7">
    <source>
        <dbReference type="ARBA" id="ARBA00022840"/>
    </source>
</evidence>
<dbReference type="GO" id="GO:0005874">
    <property type="term" value="C:microtubule"/>
    <property type="evidence" value="ECO:0007669"/>
    <property type="project" value="UniProtKB-KW"/>
</dbReference>
<dbReference type="InterPro" id="IPR024743">
    <property type="entry name" value="Dynein_HC_stalk"/>
</dbReference>
<gene>
    <name evidence="19" type="ORF">Cvel_4924</name>
</gene>
<dbReference type="GO" id="GO:0008569">
    <property type="term" value="F:minus-end-directed microtubule motor activity"/>
    <property type="evidence" value="ECO:0007669"/>
    <property type="project" value="InterPro"/>
</dbReference>
<dbReference type="Pfam" id="PF17857">
    <property type="entry name" value="AAA_lid_1"/>
    <property type="match status" value="1"/>
</dbReference>
<dbReference type="InterPro" id="IPR042228">
    <property type="entry name" value="Dynein_linker_3"/>
</dbReference>
<reference evidence="19" key="1">
    <citation type="submission" date="2014-11" db="EMBL/GenBank/DDBJ databases">
        <authorList>
            <person name="Otto D Thomas"/>
            <person name="Naeem Raeece"/>
        </authorList>
    </citation>
    <scope>NUCLEOTIDE SEQUENCE</scope>
</reference>
<evidence type="ECO:0000256" key="8">
    <source>
        <dbReference type="ARBA" id="ARBA00023017"/>
    </source>
</evidence>
<dbReference type="InterPro" id="IPR024317">
    <property type="entry name" value="Dynein_heavy_chain_D4_dom"/>
</dbReference>
<evidence type="ECO:0000256" key="14">
    <source>
        <dbReference type="ARBA" id="ARBA00054075"/>
    </source>
</evidence>
<dbReference type="InterPro" id="IPR027417">
    <property type="entry name" value="P-loop_NTPase"/>
</dbReference>
<dbReference type="FunFam" id="3.40.50.300:FF:000063">
    <property type="entry name" value="dynein heavy chain 6, axonemal"/>
    <property type="match status" value="1"/>
</dbReference>
<dbReference type="InterPro" id="IPR041589">
    <property type="entry name" value="DNAH3_AAA_lid_1"/>
</dbReference>
<keyword evidence="7" id="KW-0067">ATP-binding</keyword>
<keyword evidence="4" id="KW-0493">Microtubule</keyword>
<comment type="similarity">
    <text evidence="2">Belongs to the dynein heavy chain family.</text>
</comment>
<dbReference type="FunFam" id="1.10.8.1220:FF:000001">
    <property type="entry name" value="Dynein axonemal heavy chain 5"/>
    <property type="match status" value="1"/>
</dbReference>